<proteinExistence type="predicted"/>
<dbReference type="AlphaFoldDB" id="A0A024EKU7"/>
<gene>
    <name evidence="1" type="primary">exaA</name>
    <name evidence="1" type="ORF">OU5_6116</name>
</gene>
<dbReference type="KEGG" id="pman:OU5_6116"/>
<organism evidence="1 2">
    <name type="scientific">Pseudomonas mandelii JR-1</name>
    <dbReference type="NCBI Taxonomy" id="1147786"/>
    <lineage>
        <taxon>Bacteria</taxon>
        <taxon>Pseudomonadati</taxon>
        <taxon>Pseudomonadota</taxon>
        <taxon>Gammaproteobacteria</taxon>
        <taxon>Pseudomonadales</taxon>
        <taxon>Pseudomonadaceae</taxon>
        <taxon>Pseudomonas</taxon>
    </lineage>
</organism>
<sequence length="53" mass="5610">MATCGLGHDGCLCGFCYTREIFPVWCRFLGAAALATIARSVEIASSLVAGRSR</sequence>
<dbReference type="HOGENOM" id="CLU_3065216_0_0_6"/>
<evidence type="ECO:0000313" key="1">
    <source>
        <dbReference type="EMBL" id="AHZ73195.1"/>
    </source>
</evidence>
<reference evidence="1 2" key="1">
    <citation type="journal article" date="2012" name="J. Bacteriol.">
        <title>Genome sequence of cold-adapted Pseudomonas mandelii strain JR-1.</title>
        <authorList>
            <person name="Jang S.H."/>
            <person name="Kim J."/>
            <person name="Kim J."/>
            <person name="Hong S."/>
            <person name="Lee C."/>
        </authorList>
    </citation>
    <scope>NUCLEOTIDE SEQUENCE [LARGE SCALE GENOMIC DNA]</scope>
    <source>
        <strain evidence="1 2">JR-1</strain>
    </source>
</reference>
<protein>
    <submittedName>
        <fullName evidence="1">Quinoprotein ethanol dehydrogenase</fullName>
    </submittedName>
</protein>
<accession>A0A024EKU7</accession>
<dbReference type="Proteomes" id="UP000026913">
    <property type="component" value="Chromosome"/>
</dbReference>
<dbReference type="EMBL" id="CP005960">
    <property type="protein sequence ID" value="AHZ73195.1"/>
    <property type="molecule type" value="Genomic_DNA"/>
</dbReference>
<evidence type="ECO:0000313" key="2">
    <source>
        <dbReference type="Proteomes" id="UP000026913"/>
    </source>
</evidence>
<name>A0A024EKU7_9PSED</name>